<proteinExistence type="predicted"/>
<reference evidence="1 2" key="1">
    <citation type="submission" date="2018-01" db="EMBL/GenBank/DDBJ databases">
        <title>Draft genome of the type strain Pseudomonas oceani DSM 100277 isolated from the deep water in Okinawa trough, northwestern Pacific Ocean.</title>
        <authorList>
            <person name="Gomila M."/>
            <person name="Mulet M."/>
            <person name="Garcia-Valdes E."/>
            <person name="Lalucat J."/>
        </authorList>
    </citation>
    <scope>NUCLEOTIDE SEQUENCE [LARGE SCALE GENOMIC DNA]</scope>
    <source>
        <strain evidence="1 2">DSM 100277</strain>
    </source>
</reference>
<dbReference type="OrthoDB" id="6400908at2"/>
<evidence type="ECO:0000313" key="2">
    <source>
        <dbReference type="Proteomes" id="UP000243451"/>
    </source>
</evidence>
<dbReference type="Proteomes" id="UP000243451">
    <property type="component" value="Unassembled WGS sequence"/>
</dbReference>
<keyword evidence="2" id="KW-1185">Reference proteome</keyword>
<evidence type="ECO:0000313" key="1">
    <source>
        <dbReference type="EMBL" id="POB05797.1"/>
    </source>
</evidence>
<dbReference type="EMBL" id="PPSK01000002">
    <property type="protein sequence ID" value="POB05797.1"/>
    <property type="molecule type" value="Genomic_DNA"/>
</dbReference>
<gene>
    <name evidence="1" type="ORF">C1949_03695</name>
</gene>
<dbReference type="SUPFAM" id="SSF52980">
    <property type="entry name" value="Restriction endonuclease-like"/>
    <property type="match status" value="1"/>
</dbReference>
<sequence>MPQRSNAFQRVVFIVHQSLEPEWAVTESNMLPDIYSGTLREVDITAERLIAGHQLILSIECRDHQRAADVTWVEQMYSKHQLLPTSKLVLWSRSGFTREAIAKAKLLKIDAVSQAKNTRPDWASFADQVIGSYLRKVTPELSPFVDVRLPNGTLQRCEDVAASLFYDAEGNVVGSTAALVELILNNEQSRTTFLDHAPIGEGNFYVEFVPPTEWFADVPSVGRCAIKRIGVGVRTLGEMCKVSTATVHQDKRVVTLATATVQNGTFELLVEELENQKPKFQAKLRGK</sequence>
<protein>
    <recommendedName>
        <fullName evidence="3">Restriction endonuclease type IV Mrr domain-containing protein</fullName>
    </recommendedName>
</protein>
<evidence type="ECO:0008006" key="3">
    <source>
        <dbReference type="Google" id="ProtNLM"/>
    </source>
</evidence>
<dbReference type="InterPro" id="IPR011335">
    <property type="entry name" value="Restrct_endonuc-II-like"/>
</dbReference>
<dbReference type="AlphaFoldDB" id="A0A2P4EZB9"/>
<comment type="caution">
    <text evidence="1">The sequence shown here is derived from an EMBL/GenBank/DDBJ whole genome shotgun (WGS) entry which is preliminary data.</text>
</comment>
<organism evidence="1 2">
    <name type="scientific">Halopseudomonas oceani</name>
    <dbReference type="NCBI Taxonomy" id="1708783"/>
    <lineage>
        <taxon>Bacteria</taxon>
        <taxon>Pseudomonadati</taxon>
        <taxon>Pseudomonadota</taxon>
        <taxon>Gammaproteobacteria</taxon>
        <taxon>Pseudomonadales</taxon>
        <taxon>Pseudomonadaceae</taxon>
        <taxon>Halopseudomonas</taxon>
    </lineage>
</organism>
<name>A0A2P4EZB9_9GAMM</name>
<accession>A0A2P4EZB9</accession>
<dbReference type="RefSeq" id="WP_104737118.1">
    <property type="nucleotide sequence ID" value="NZ_BMHR01000004.1"/>
</dbReference>